<organism evidence="1 2">
    <name type="scientific">Mycobacterium intracellulare subsp. chimaera</name>
    <dbReference type="NCBI Taxonomy" id="222805"/>
    <lineage>
        <taxon>Bacteria</taxon>
        <taxon>Bacillati</taxon>
        <taxon>Actinomycetota</taxon>
        <taxon>Actinomycetes</taxon>
        <taxon>Mycobacteriales</taxon>
        <taxon>Mycobacteriaceae</taxon>
        <taxon>Mycobacterium</taxon>
        <taxon>Mycobacterium avium complex (MAC)</taxon>
    </lineage>
</organism>
<protein>
    <submittedName>
        <fullName evidence="1">Uncharacterized protein</fullName>
    </submittedName>
</protein>
<sequence length="123" mass="12761">MTAPGTGAPDAGLIDVLAGAAVISLNFWNRETYDIYDCLKRSWYVREMPVAFATVLRATRRAVPGGDLYAVNDSEGCTAATIAAVFEKAARIAKATGGRGRSTSTARVPASVACVSFTGGGGR</sequence>
<proteinExistence type="predicted"/>
<reference evidence="1" key="1">
    <citation type="submission" date="2023-06" db="EMBL/GenBank/DDBJ databases">
        <title>Itaconate inhibition of nontuberculous mycobacteria.</title>
        <authorList>
            <person name="Breen P."/>
            <person name="Zimbric M."/>
            <person name="Caverly L."/>
        </authorList>
    </citation>
    <scope>NUCLEOTIDE SEQUENCE</scope>
    <source>
        <strain evidence="1">FLAC1071</strain>
    </source>
</reference>
<reference evidence="1" key="2">
    <citation type="submission" date="2023-06" db="EMBL/GenBank/DDBJ databases">
        <authorList>
            <person name="Spilker T."/>
        </authorList>
    </citation>
    <scope>NUCLEOTIDE SEQUENCE</scope>
    <source>
        <strain evidence="1">FLAC1071</strain>
    </source>
</reference>
<gene>
    <name evidence="1" type="ORF">QRB35_17390</name>
</gene>
<dbReference type="RefSeq" id="WP_069954039.1">
    <property type="nucleotide sequence ID" value="NZ_CP012886.2"/>
</dbReference>
<dbReference type="EMBL" id="JASZZX010000016">
    <property type="protein sequence ID" value="MDM3927786.1"/>
    <property type="molecule type" value="Genomic_DNA"/>
</dbReference>
<comment type="caution">
    <text evidence="1">The sequence shown here is derived from an EMBL/GenBank/DDBJ whole genome shotgun (WGS) entry which is preliminary data.</text>
</comment>
<evidence type="ECO:0000313" key="2">
    <source>
        <dbReference type="Proteomes" id="UP001529272"/>
    </source>
</evidence>
<evidence type="ECO:0000313" key="1">
    <source>
        <dbReference type="EMBL" id="MDM3927786.1"/>
    </source>
</evidence>
<accession>A0ABT7P3C5</accession>
<dbReference type="Proteomes" id="UP001529272">
    <property type="component" value="Unassembled WGS sequence"/>
</dbReference>
<name>A0ABT7P3C5_MYCIT</name>
<keyword evidence="2" id="KW-1185">Reference proteome</keyword>